<dbReference type="OrthoDB" id="2857942at2759"/>
<keyword evidence="3" id="KW-1185">Reference proteome</keyword>
<feature type="chain" id="PRO_5040218342" evidence="1">
    <location>
        <begin position="23"/>
        <end position="167"/>
    </location>
</feature>
<dbReference type="AlphaFoldDB" id="A0A9P5YLS9"/>
<name>A0A9P5YLS9_9AGAR</name>
<dbReference type="EMBL" id="MU155796">
    <property type="protein sequence ID" value="KAF9470955.1"/>
    <property type="molecule type" value="Genomic_DNA"/>
</dbReference>
<comment type="caution">
    <text evidence="2">The sequence shown here is derived from an EMBL/GenBank/DDBJ whole genome shotgun (WGS) entry which is preliminary data.</text>
</comment>
<accession>A0A9P5YLS9</accession>
<dbReference type="Proteomes" id="UP000807469">
    <property type="component" value="Unassembled WGS sequence"/>
</dbReference>
<evidence type="ECO:0000313" key="3">
    <source>
        <dbReference type="Proteomes" id="UP000807469"/>
    </source>
</evidence>
<sequence length="167" mass="17300">MQFNIIALIFAAVAAAPAVTQAISYQGFANTVDDGGVCCSLPTGFGFSAQFNNLPAGAQGQGYTGNSCSNFAFTLFGPGTKCQNLGGTRATNLNWFHSPQAGRRAIQASATETGNAAANCTSPDSFNYKVNGVQRTIKVPADVGAAQVIADHYLANDMTALASYEDN</sequence>
<evidence type="ECO:0000256" key="1">
    <source>
        <dbReference type="SAM" id="SignalP"/>
    </source>
</evidence>
<protein>
    <submittedName>
        <fullName evidence="2">Uncharacterized protein</fullName>
    </submittedName>
</protein>
<evidence type="ECO:0000313" key="2">
    <source>
        <dbReference type="EMBL" id="KAF9470955.1"/>
    </source>
</evidence>
<organism evidence="2 3">
    <name type="scientific">Pholiota conissans</name>
    <dbReference type="NCBI Taxonomy" id="109636"/>
    <lineage>
        <taxon>Eukaryota</taxon>
        <taxon>Fungi</taxon>
        <taxon>Dikarya</taxon>
        <taxon>Basidiomycota</taxon>
        <taxon>Agaricomycotina</taxon>
        <taxon>Agaricomycetes</taxon>
        <taxon>Agaricomycetidae</taxon>
        <taxon>Agaricales</taxon>
        <taxon>Agaricineae</taxon>
        <taxon>Strophariaceae</taxon>
        <taxon>Pholiota</taxon>
    </lineage>
</organism>
<proteinExistence type="predicted"/>
<reference evidence="2" key="1">
    <citation type="submission" date="2020-11" db="EMBL/GenBank/DDBJ databases">
        <authorList>
            <consortium name="DOE Joint Genome Institute"/>
            <person name="Ahrendt S."/>
            <person name="Riley R."/>
            <person name="Andreopoulos W."/>
            <person name="Labutti K."/>
            <person name="Pangilinan J."/>
            <person name="Ruiz-Duenas F.J."/>
            <person name="Barrasa J.M."/>
            <person name="Sanchez-Garcia M."/>
            <person name="Camarero S."/>
            <person name="Miyauchi S."/>
            <person name="Serrano A."/>
            <person name="Linde D."/>
            <person name="Babiker R."/>
            <person name="Drula E."/>
            <person name="Ayuso-Fernandez I."/>
            <person name="Pacheco R."/>
            <person name="Padilla G."/>
            <person name="Ferreira P."/>
            <person name="Barriuso J."/>
            <person name="Kellner H."/>
            <person name="Castanera R."/>
            <person name="Alfaro M."/>
            <person name="Ramirez L."/>
            <person name="Pisabarro A.G."/>
            <person name="Kuo A."/>
            <person name="Tritt A."/>
            <person name="Lipzen A."/>
            <person name="He G."/>
            <person name="Yan M."/>
            <person name="Ng V."/>
            <person name="Cullen D."/>
            <person name="Martin F."/>
            <person name="Rosso M.-N."/>
            <person name="Henrissat B."/>
            <person name="Hibbett D."/>
            <person name="Martinez A.T."/>
            <person name="Grigoriev I.V."/>
        </authorList>
    </citation>
    <scope>NUCLEOTIDE SEQUENCE</scope>
    <source>
        <strain evidence="2">CIRM-BRFM 674</strain>
    </source>
</reference>
<keyword evidence="1" id="KW-0732">Signal</keyword>
<feature type="signal peptide" evidence="1">
    <location>
        <begin position="1"/>
        <end position="22"/>
    </location>
</feature>
<gene>
    <name evidence="2" type="ORF">BDN70DRAFT_939300</name>
</gene>